<comment type="caution">
    <text evidence="2">The sequence shown here is derived from an EMBL/GenBank/DDBJ whole genome shotgun (WGS) entry which is preliminary data.</text>
</comment>
<gene>
    <name evidence="2" type="ORF">Tco_0682406</name>
</gene>
<feature type="compositionally biased region" description="Basic and acidic residues" evidence="1">
    <location>
        <begin position="112"/>
        <end position="125"/>
    </location>
</feature>
<dbReference type="Proteomes" id="UP001151760">
    <property type="component" value="Unassembled WGS sequence"/>
</dbReference>
<proteinExistence type="predicted"/>
<reference evidence="2" key="1">
    <citation type="journal article" date="2022" name="Int. J. Mol. Sci.">
        <title>Draft Genome of Tanacetum Coccineum: Genomic Comparison of Closely Related Tanacetum-Family Plants.</title>
        <authorList>
            <person name="Yamashiro T."/>
            <person name="Shiraishi A."/>
            <person name="Nakayama K."/>
            <person name="Satake H."/>
        </authorList>
    </citation>
    <scope>NUCLEOTIDE SEQUENCE</scope>
</reference>
<organism evidence="2 3">
    <name type="scientific">Tanacetum coccineum</name>
    <dbReference type="NCBI Taxonomy" id="301880"/>
    <lineage>
        <taxon>Eukaryota</taxon>
        <taxon>Viridiplantae</taxon>
        <taxon>Streptophyta</taxon>
        <taxon>Embryophyta</taxon>
        <taxon>Tracheophyta</taxon>
        <taxon>Spermatophyta</taxon>
        <taxon>Magnoliopsida</taxon>
        <taxon>eudicotyledons</taxon>
        <taxon>Gunneridae</taxon>
        <taxon>Pentapetalae</taxon>
        <taxon>asterids</taxon>
        <taxon>campanulids</taxon>
        <taxon>Asterales</taxon>
        <taxon>Asteraceae</taxon>
        <taxon>Asteroideae</taxon>
        <taxon>Anthemideae</taxon>
        <taxon>Anthemidinae</taxon>
        <taxon>Tanacetum</taxon>
    </lineage>
</organism>
<feature type="region of interest" description="Disordered" evidence="1">
    <location>
        <begin position="110"/>
        <end position="179"/>
    </location>
</feature>
<evidence type="ECO:0000256" key="1">
    <source>
        <dbReference type="SAM" id="MobiDB-lite"/>
    </source>
</evidence>
<keyword evidence="3" id="KW-1185">Reference proteome</keyword>
<evidence type="ECO:0000313" key="3">
    <source>
        <dbReference type="Proteomes" id="UP001151760"/>
    </source>
</evidence>
<accession>A0ABQ4XRN8</accession>
<name>A0ABQ4XRN8_9ASTR</name>
<evidence type="ECO:0000313" key="2">
    <source>
        <dbReference type="EMBL" id="GJS67841.1"/>
    </source>
</evidence>
<feature type="compositionally biased region" description="Basic and acidic residues" evidence="1">
    <location>
        <begin position="155"/>
        <end position="167"/>
    </location>
</feature>
<protein>
    <recommendedName>
        <fullName evidence="4">Reverse transcriptase</fullName>
    </recommendedName>
</protein>
<reference evidence="2" key="2">
    <citation type="submission" date="2022-01" db="EMBL/GenBank/DDBJ databases">
        <authorList>
            <person name="Yamashiro T."/>
            <person name="Shiraishi A."/>
            <person name="Satake H."/>
            <person name="Nakayama K."/>
        </authorList>
    </citation>
    <scope>NUCLEOTIDE SEQUENCE</scope>
</reference>
<feature type="compositionally biased region" description="Pro residues" evidence="1">
    <location>
        <begin position="170"/>
        <end position="179"/>
    </location>
</feature>
<evidence type="ECO:0008006" key="4">
    <source>
        <dbReference type="Google" id="ProtNLM"/>
    </source>
</evidence>
<dbReference type="EMBL" id="BQNB010009746">
    <property type="protein sequence ID" value="GJS67841.1"/>
    <property type="molecule type" value="Genomic_DNA"/>
</dbReference>
<sequence length="179" mass="20529">MHLAVHNIKQREGENTQSFVTKYTDDTLQILGLHEEQQILGFVHGLRIRSLVEHLSTDLPSTYKGLMEKTYAWVKVREVATNGASSDRRDSLMEKTYAWVKVREVATNGASSDRRDSFERSKKSSWDNNRGHKNKDRFSPYQGPNHGLLPSLSKSPKEILATEKVARSFEPPPKMFRSR</sequence>